<dbReference type="AlphaFoldDB" id="A0AAV7N4S5"/>
<keyword evidence="2" id="KW-1185">Reference proteome</keyword>
<dbReference type="Proteomes" id="UP001066276">
    <property type="component" value="Chromosome 9"/>
</dbReference>
<organism evidence="1 2">
    <name type="scientific">Pleurodeles waltl</name>
    <name type="common">Iberian ribbed newt</name>
    <dbReference type="NCBI Taxonomy" id="8319"/>
    <lineage>
        <taxon>Eukaryota</taxon>
        <taxon>Metazoa</taxon>
        <taxon>Chordata</taxon>
        <taxon>Craniata</taxon>
        <taxon>Vertebrata</taxon>
        <taxon>Euteleostomi</taxon>
        <taxon>Amphibia</taxon>
        <taxon>Batrachia</taxon>
        <taxon>Caudata</taxon>
        <taxon>Salamandroidea</taxon>
        <taxon>Salamandridae</taxon>
        <taxon>Pleurodelinae</taxon>
        <taxon>Pleurodeles</taxon>
    </lineage>
</organism>
<evidence type="ECO:0000313" key="1">
    <source>
        <dbReference type="EMBL" id="KAJ1110474.1"/>
    </source>
</evidence>
<dbReference type="EMBL" id="JANPWB010000013">
    <property type="protein sequence ID" value="KAJ1110474.1"/>
    <property type="molecule type" value="Genomic_DNA"/>
</dbReference>
<gene>
    <name evidence="1" type="ORF">NDU88_007825</name>
</gene>
<comment type="caution">
    <text evidence="1">The sequence shown here is derived from an EMBL/GenBank/DDBJ whole genome shotgun (WGS) entry which is preliminary data.</text>
</comment>
<evidence type="ECO:0000313" key="2">
    <source>
        <dbReference type="Proteomes" id="UP001066276"/>
    </source>
</evidence>
<name>A0AAV7N4S5_PLEWA</name>
<proteinExistence type="predicted"/>
<protein>
    <submittedName>
        <fullName evidence="1">Uncharacterized protein</fullName>
    </submittedName>
</protein>
<reference evidence="1" key="1">
    <citation type="journal article" date="2022" name="bioRxiv">
        <title>Sequencing and chromosome-scale assembly of the giantPleurodeles waltlgenome.</title>
        <authorList>
            <person name="Brown T."/>
            <person name="Elewa A."/>
            <person name="Iarovenko S."/>
            <person name="Subramanian E."/>
            <person name="Araus A.J."/>
            <person name="Petzold A."/>
            <person name="Susuki M."/>
            <person name="Suzuki K.-i.T."/>
            <person name="Hayashi T."/>
            <person name="Toyoda A."/>
            <person name="Oliveira C."/>
            <person name="Osipova E."/>
            <person name="Leigh N.D."/>
            <person name="Simon A."/>
            <person name="Yun M.H."/>
        </authorList>
    </citation>
    <scope>NUCLEOTIDE SEQUENCE</scope>
    <source>
        <strain evidence="1">20211129_DDA</strain>
        <tissue evidence="1">Liver</tissue>
    </source>
</reference>
<sequence>MRVPAEGVSGRDGPLTALGAEVWRVAGAVLETEAASEKRSHLHGSVLHVLHCVPGYTSFSAVSMGSAGGAGCRASRRWLGRDYAHVRPCM</sequence>
<accession>A0AAV7N4S5</accession>